<protein>
    <submittedName>
        <fullName evidence="1">Uncharacterized protein</fullName>
    </submittedName>
</protein>
<evidence type="ECO:0000313" key="2">
    <source>
        <dbReference type="Proteomes" id="UP000824120"/>
    </source>
</evidence>
<reference evidence="1 2" key="1">
    <citation type="submission" date="2020-09" db="EMBL/GenBank/DDBJ databases">
        <title>De no assembly of potato wild relative species, Solanum commersonii.</title>
        <authorList>
            <person name="Cho K."/>
        </authorList>
    </citation>
    <scope>NUCLEOTIDE SEQUENCE [LARGE SCALE GENOMIC DNA]</scope>
    <source>
        <strain evidence="1">LZ3.2</strain>
        <tissue evidence="1">Leaf</tissue>
    </source>
</reference>
<comment type="caution">
    <text evidence="1">The sequence shown here is derived from an EMBL/GenBank/DDBJ whole genome shotgun (WGS) entry which is preliminary data.</text>
</comment>
<proteinExistence type="predicted"/>
<dbReference type="OrthoDB" id="1861185at2759"/>
<sequence length="62" mass="6634">MEVSSLPISASLRAKLISGGYTSISSLFSVSHSDIARDLKISENEALEILRVASQRRGSGKI</sequence>
<gene>
    <name evidence="1" type="ORF">H5410_028688</name>
</gene>
<dbReference type="GO" id="GO:0000166">
    <property type="term" value="F:nucleotide binding"/>
    <property type="evidence" value="ECO:0007669"/>
    <property type="project" value="InterPro"/>
</dbReference>
<name>A0A9J5Z6V5_SOLCO</name>
<organism evidence="1 2">
    <name type="scientific">Solanum commersonii</name>
    <name type="common">Commerson's wild potato</name>
    <name type="synonym">Commerson's nightshade</name>
    <dbReference type="NCBI Taxonomy" id="4109"/>
    <lineage>
        <taxon>Eukaryota</taxon>
        <taxon>Viridiplantae</taxon>
        <taxon>Streptophyta</taxon>
        <taxon>Embryophyta</taxon>
        <taxon>Tracheophyta</taxon>
        <taxon>Spermatophyta</taxon>
        <taxon>Magnoliopsida</taxon>
        <taxon>eudicotyledons</taxon>
        <taxon>Gunneridae</taxon>
        <taxon>Pentapetalae</taxon>
        <taxon>asterids</taxon>
        <taxon>lamiids</taxon>
        <taxon>Solanales</taxon>
        <taxon>Solanaceae</taxon>
        <taxon>Solanoideae</taxon>
        <taxon>Solaneae</taxon>
        <taxon>Solanum</taxon>
    </lineage>
</organism>
<accession>A0A9J5Z6V5</accession>
<dbReference type="SUPFAM" id="SSF47794">
    <property type="entry name" value="Rad51 N-terminal domain-like"/>
    <property type="match status" value="1"/>
</dbReference>
<dbReference type="AlphaFoldDB" id="A0A9J5Z6V5"/>
<evidence type="ECO:0000313" key="1">
    <source>
        <dbReference type="EMBL" id="KAG5607196.1"/>
    </source>
</evidence>
<dbReference type="InterPro" id="IPR010995">
    <property type="entry name" value="DNA_repair_Rad51/TF_NusA_a-hlx"/>
</dbReference>
<dbReference type="EMBL" id="JACXVP010000005">
    <property type="protein sequence ID" value="KAG5607196.1"/>
    <property type="molecule type" value="Genomic_DNA"/>
</dbReference>
<dbReference type="Proteomes" id="UP000824120">
    <property type="component" value="Chromosome 5"/>
</dbReference>
<keyword evidence="2" id="KW-1185">Reference proteome</keyword>